<evidence type="ECO:0000256" key="1">
    <source>
        <dbReference type="SAM" id="Phobius"/>
    </source>
</evidence>
<feature type="transmembrane region" description="Helical" evidence="1">
    <location>
        <begin position="57"/>
        <end position="77"/>
    </location>
</feature>
<protein>
    <recommendedName>
        <fullName evidence="4">DUF3592 domain-containing protein</fullName>
    </recommendedName>
</protein>
<dbReference type="Proteomes" id="UP000658258">
    <property type="component" value="Unassembled WGS sequence"/>
</dbReference>
<sequence>MKEQLPLSPEDIGKLRKQLIPMLIFPFAVVAMFAVFYKLAFRNMDDSFFQDGISEKIFMGFGVLFLSILGYMVWTSVIDIKRGFKYRVTGVVTDKRLNVQTSSSHASAGGRSGSSRTSSSTTRHYYLYINDEEFSVDYKHYTWVKVGSNVVLDRAPKSRLTLSLTVLSKEVEDPQASNDMRAENIKFLESQMQEERFSEKDFEALKKIFRAQTRKRLLFMLPFVVIVFGMITNGLLGFLIVLFPLFVVPLWQGVSAMRRWGEYIRNKDYAHKRGVTALVEDKLTVTGNRRRGVNKVITTKGTLPVSTVLYDQLSVGEKVIIFFPKYGKQPLSMMKLNKEEFYLFKGTK</sequence>
<feature type="transmembrane region" description="Helical" evidence="1">
    <location>
        <begin position="217"/>
        <end position="247"/>
    </location>
</feature>
<keyword evidence="1" id="KW-1133">Transmembrane helix</keyword>
<evidence type="ECO:0000313" key="3">
    <source>
        <dbReference type="Proteomes" id="UP000658258"/>
    </source>
</evidence>
<comment type="caution">
    <text evidence="2">The sequence shown here is derived from an EMBL/GenBank/DDBJ whole genome shotgun (WGS) entry which is preliminary data.</text>
</comment>
<feature type="transmembrane region" description="Helical" evidence="1">
    <location>
        <begin position="20"/>
        <end position="37"/>
    </location>
</feature>
<evidence type="ECO:0000313" key="2">
    <source>
        <dbReference type="EMBL" id="GHE62702.1"/>
    </source>
</evidence>
<organism evidence="2 3">
    <name type="scientific">Roseivirga thermotolerans</name>
    <dbReference type="NCBI Taxonomy" id="1758176"/>
    <lineage>
        <taxon>Bacteria</taxon>
        <taxon>Pseudomonadati</taxon>
        <taxon>Bacteroidota</taxon>
        <taxon>Cytophagia</taxon>
        <taxon>Cytophagales</taxon>
        <taxon>Roseivirgaceae</taxon>
        <taxon>Roseivirga</taxon>
    </lineage>
</organism>
<name>A0ABQ3I9P1_9BACT</name>
<keyword evidence="3" id="KW-1185">Reference proteome</keyword>
<accession>A0ABQ3I9P1</accession>
<gene>
    <name evidence="2" type="ORF">GCM10011340_17450</name>
</gene>
<reference evidence="3" key="1">
    <citation type="journal article" date="2019" name="Int. J. Syst. Evol. Microbiol.">
        <title>The Global Catalogue of Microorganisms (GCM) 10K type strain sequencing project: providing services to taxonomists for standard genome sequencing and annotation.</title>
        <authorList>
            <consortium name="The Broad Institute Genomics Platform"/>
            <consortium name="The Broad Institute Genome Sequencing Center for Infectious Disease"/>
            <person name="Wu L."/>
            <person name="Ma J."/>
        </authorList>
    </citation>
    <scope>NUCLEOTIDE SEQUENCE [LARGE SCALE GENOMIC DNA]</scope>
    <source>
        <strain evidence="3">CGMCC 1.15111</strain>
    </source>
</reference>
<dbReference type="EMBL" id="BNAG01000002">
    <property type="protein sequence ID" value="GHE62702.1"/>
    <property type="molecule type" value="Genomic_DNA"/>
</dbReference>
<proteinExistence type="predicted"/>
<evidence type="ECO:0008006" key="4">
    <source>
        <dbReference type="Google" id="ProtNLM"/>
    </source>
</evidence>
<keyword evidence="1" id="KW-0812">Transmembrane</keyword>
<keyword evidence="1" id="KW-0472">Membrane</keyword>
<dbReference type="RefSeq" id="WP_189629842.1">
    <property type="nucleotide sequence ID" value="NZ_BNAG01000002.1"/>
</dbReference>